<evidence type="ECO:0000256" key="1">
    <source>
        <dbReference type="ARBA" id="ARBA00022729"/>
    </source>
</evidence>
<evidence type="ECO:0000256" key="6">
    <source>
        <dbReference type="SAM" id="MobiDB-lite"/>
    </source>
</evidence>
<feature type="compositionally biased region" description="Pro residues" evidence="6">
    <location>
        <begin position="541"/>
        <end position="550"/>
    </location>
</feature>
<feature type="region of interest" description="Disordered" evidence="6">
    <location>
        <begin position="527"/>
        <end position="550"/>
    </location>
</feature>
<keyword evidence="2" id="KW-1015">Disulfide bond</keyword>
<feature type="chain" id="PRO_5014411555" description="Ig-like domain-containing protein" evidence="8">
    <location>
        <begin position="31"/>
        <end position="584"/>
    </location>
</feature>
<evidence type="ECO:0000313" key="11">
    <source>
        <dbReference type="Proteomes" id="UP000233080"/>
    </source>
</evidence>
<dbReference type="AlphaFoldDB" id="A0A2K5JHE8"/>
<dbReference type="Ensembl" id="ENSCANT00000051309.1">
    <property type="protein sequence ID" value="ENSCANP00000028269.1"/>
    <property type="gene ID" value="ENSCANG00000037547.1"/>
</dbReference>
<keyword evidence="7" id="KW-0812">Transmembrane</keyword>
<keyword evidence="11" id="KW-1185">Reference proteome</keyword>
<dbReference type="SUPFAM" id="SSF48726">
    <property type="entry name" value="Immunoglobulin"/>
    <property type="match status" value="4"/>
</dbReference>
<dbReference type="InterPro" id="IPR036179">
    <property type="entry name" value="Ig-like_dom_sf"/>
</dbReference>
<dbReference type="Pfam" id="PF13927">
    <property type="entry name" value="Ig_3"/>
    <property type="match status" value="4"/>
</dbReference>
<sequence>MGPADLWGHHWMGILLSASLWTVWSPPAAAQITLDANSLDATQSEDFVLSVFGTPRTPQIHGRSRELAKPTIAVSLGTAIEQKDMVIFHCNTEDVNITIHWVSNNLSVMFHERMQLSKDGKSLTILIVQREDSGTYQCEARDALLRQSSDPIFLDVKYGPDPVEIKLESGVASGEVVEVMEGSDVTFLAETKSHPPSAYTWFFLDSILSHTTSTLTIRAVSREHEGLYKCLVFNSDTHLSRLGTLKVRVLEKVTTPKVVPSSLNLVENARSVDLTCQTINENVNVRWFLSGQPLLPSEHLQLSAGNRTLVIHGLQRNDTGPYACEVWNWGSRAWSEPLELTINYGPDKVNITRESASKMVSTIEAELNSSLTLQCWAESKPGAEYRWTLEHSIGEHLGEQLIIRALTWEHNGIYNCTASNPLTGLARSASVLVKVVGPQSSSLSSGAIAGIVIGILAVIAVASELGYFLYIRNARRPSRKTTEDPSHETSQPTLKEEHPTEPSSESLSPEYCNISQLQGRIRVEKTKLPSASPGGNSFGPWKPPPKPLMPPLRLLSTVPKNTESIYEELVNPEPDTYVQINSSG</sequence>
<dbReference type="InterPro" id="IPR013783">
    <property type="entry name" value="Ig-like_fold"/>
</dbReference>
<evidence type="ECO:0000256" key="8">
    <source>
        <dbReference type="SAM" id="SignalP"/>
    </source>
</evidence>
<dbReference type="GO" id="GO:0007157">
    <property type="term" value="P:heterophilic cell-cell adhesion via plasma membrane cell adhesion molecules"/>
    <property type="evidence" value="ECO:0007669"/>
    <property type="project" value="TreeGrafter"/>
</dbReference>
<evidence type="ECO:0000259" key="9">
    <source>
        <dbReference type="PROSITE" id="PS50835"/>
    </source>
</evidence>
<dbReference type="InterPro" id="IPR052598">
    <property type="entry name" value="IgSF_CEA-related"/>
</dbReference>
<keyword evidence="7" id="KW-1133">Transmembrane helix</keyword>
<dbReference type="FunFam" id="2.60.40.10:FF:000244">
    <property type="entry name" value="carcinoembryonic antigen-related cell adhesion molecule 16"/>
    <property type="match status" value="2"/>
</dbReference>
<dbReference type="PANTHER" id="PTHR44337">
    <property type="entry name" value="CARCINOEMBRYONIC ANTIGEN-RELATED CELL ADHESION MOLECULE 8"/>
    <property type="match status" value="1"/>
</dbReference>
<evidence type="ECO:0000256" key="5">
    <source>
        <dbReference type="ARBA" id="ARBA00038222"/>
    </source>
</evidence>
<feature type="transmembrane region" description="Helical" evidence="7">
    <location>
        <begin position="447"/>
        <end position="470"/>
    </location>
</feature>
<dbReference type="GO" id="GO:0009986">
    <property type="term" value="C:cell surface"/>
    <property type="evidence" value="ECO:0007669"/>
    <property type="project" value="TreeGrafter"/>
</dbReference>
<feature type="domain" description="Ig-like" evidence="9">
    <location>
        <begin position="58"/>
        <end position="149"/>
    </location>
</feature>
<feature type="domain" description="Ig-like" evidence="9">
    <location>
        <begin position="256"/>
        <end position="341"/>
    </location>
</feature>
<keyword evidence="1 8" id="KW-0732">Signal</keyword>
<dbReference type="PANTHER" id="PTHR44337:SF20">
    <property type="entry name" value="CARCINOEMBRYONIC ANTIGEN-RELATED CELL ADHESION MOLECULE 5-RELATED"/>
    <property type="match status" value="1"/>
</dbReference>
<organism evidence="10 11">
    <name type="scientific">Colobus angolensis palliatus</name>
    <name type="common">Peters' Angolan colobus</name>
    <dbReference type="NCBI Taxonomy" id="336983"/>
    <lineage>
        <taxon>Eukaryota</taxon>
        <taxon>Metazoa</taxon>
        <taxon>Chordata</taxon>
        <taxon>Craniata</taxon>
        <taxon>Vertebrata</taxon>
        <taxon>Euteleostomi</taxon>
        <taxon>Mammalia</taxon>
        <taxon>Eutheria</taxon>
        <taxon>Euarchontoglires</taxon>
        <taxon>Primates</taxon>
        <taxon>Haplorrhini</taxon>
        <taxon>Catarrhini</taxon>
        <taxon>Cercopithecidae</taxon>
        <taxon>Colobinae</taxon>
        <taxon>Colobus</taxon>
    </lineage>
</organism>
<name>A0A2K5JHE8_COLAP</name>
<dbReference type="InterPro" id="IPR007110">
    <property type="entry name" value="Ig-like_dom"/>
</dbReference>
<keyword evidence="3" id="KW-0325">Glycoprotein</keyword>
<evidence type="ECO:0000313" key="10">
    <source>
        <dbReference type="Ensembl" id="ENSCANP00000028269.1"/>
    </source>
</evidence>
<comment type="similarity">
    <text evidence="5">Belongs to the immunoglobulin superfamily. CEA family.</text>
</comment>
<evidence type="ECO:0000256" key="4">
    <source>
        <dbReference type="ARBA" id="ARBA00023319"/>
    </source>
</evidence>
<feature type="signal peptide" evidence="8">
    <location>
        <begin position="1"/>
        <end position="30"/>
    </location>
</feature>
<dbReference type="SMART" id="SM00409">
    <property type="entry name" value="IG"/>
    <property type="match status" value="4"/>
</dbReference>
<keyword evidence="7" id="KW-0472">Membrane</keyword>
<reference evidence="10" key="1">
    <citation type="submission" date="2025-08" db="UniProtKB">
        <authorList>
            <consortium name="Ensembl"/>
        </authorList>
    </citation>
    <scope>IDENTIFICATION</scope>
</reference>
<feature type="region of interest" description="Disordered" evidence="6">
    <location>
        <begin position="478"/>
        <end position="511"/>
    </location>
</feature>
<evidence type="ECO:0000256" key="3">
    <source>
        <dbReference type="ARBA" id="ARBA00023180"/>
    </source>
</evidence>
<reference evidence="10" key="2">
    <citation type="submission" date="2025-09" db="UniProtKB">
        <authorList>
            <consortium name="Ensembl"/>
        </authorList>
    </citation>
    <scope>IDENTIFICATION</scope>
</reference>
<accession>A0A2K5JHE8</accession>
<dbReference type="SMART" id="SM00408">
    <property type="entry name" value="IGc2"/>
    <property type="match status" value="4"/>
</dbReference>
<evidence type="ECO:0000256" key="7">
    <source>
        <dbReference type="SAM" id="Phobius"/>
    </source>
</evidence>
<feature type="compositionally biased region" description="Low complexity" evidence="6">
    <location>
        <begin position="501"/>
        <end position="510"/>
    </location>
</feature>
<proteinExistence type="inferred from homology"/>
<dbReference type="InterPro" id="IPR003599">
    <property type="entry name" value="Ig_sub"/>
</dbReference>
<keyword evidence="4" id="KW-0393">Immunoglobulin domain</keyword>
<dbReference type="PROSITE" id="PS50835">
    <property type="entry name" value="IG_LIKE"/>
    <property type="match status" value="4"/>
</dbReference>
<dbReference type="Proteomes" id="UP000233080">
    <property type="component" value="Unassembled WGS sequence"/>
</dbReference>
<protein>
    <recommendedName>
        <fullName evidence="9">Ig-like domain-containing protein</fullName>
    </recommendedName>
</protein>
<dbReference type="InterPro" id="IPR003598">
    <property type="entry name" value="Ig_sub2"/>
</dbReference>
<feature type="domain" description="Ig-like" evidence="9">
    <location>
        <begin position="160"/>
        <end position="240"/>
    </location>
</feature>
<dbReference type="Gene3D" id="2.60.40.10">
    <property type="entry name" value="Immunoglobulins"/>
    <property type="match status" value="4"/>
</dbReference>
<feature type="domain" description="Ig-like" evidence="9">
    <location>
        <begin position="346"/>
        <end position="432"/>
    </location>
</feature>
<evidence type="ECO:0000256" key="2">
    <source>
        <dbReference type="ARBA" id="ARBA00023157"/>
    </source>
</evidence>
<dbReference type="CDD" id="cd00096">
    <property type="entry name" value="Ig"/>
    <property type="match status" value="1"/>
</dbReference>
<dbReference type="CDD" id="cd12087">
    <property type="entry name" value="TM_EGFR-like"/>
    <property type="match status" value="1"/>
</dbReference>